<keyword evidence="2" id="KW-0560">Oxidoreductase</keyword>
<dbReference type="GO" id="GO:0005829">
    <property type="term" value="C:cytosol"/>
    <property type="evidence" value="ECO:0007669"/>
    <property type="project" value="TreeGrafter"/>
</dbReference>
<dbReference type="UniPathway" id="UPA00124"/>
<comment type="function">
    <text evidence="2">Catalyzes the reduction of dTDP-6-deoxy-L-lyxo-4-hexulose to yield dTDP-L-rhamnose.</text>
</comment>
<evidence type="ECO:0000256" key="2">
    <source>
        <dbReference type="RuleBase" id="RU364082"/>
    </source>
</evidence>
<dbReference type="AlphaFoldDB" id="A0A1B1Z434"/>
<proteinExistence type="inferred from homology"/>
<dbReference type="EC" id="1.1.1.133" evidence="2"/>
<evidence type="ECO:0000313" key="5">
    <source>
        <dbReference type="Proteomes" id="UP000077412"/>
    </source>
</evidence>
<name>A0A1B1Z434_9BACL</name>
<keyword evidence="2" id="KW-0521">NADP</keyword>
<evidence type="ECO:0000259" key="3">
    <source>
        <dbReference type="Pfam" id="PF04321"/>
    </source>
</evidence>
<dbReference type="PANTHER" id="PTHR10491:SF4">
    <property type="entry name" value="METHIONINE ADENOSYLTRANSFERASE 2 SUBUNIT BETA"/>
    <property type="match status" value="1"/>
</dbReference>
<dbReference type="Pfam" id="PF04321">
    <property type="entry name" value="RmlD_sub_bind"/>
    <property type="match status" value="1"/>
</dbReference>
<keyword evidence="5" id="KW-1185">Reference proteome</keyword>
<dbReference type="OrthoDB" id="9803892at2"/>
<dbReference type="Proteomes" id="UP000077412">
    <property type="component" value="Chromosome"/>
</dbReference>
<dbReference type="STRING" id="255247.ABE41_008670"/>
<evidence type="ECO:0000256" key="1">
    <source>
        <dbReference type="ARBA" id="ARBA00010944"/>
    </source>
</evidence>
<dbReference type="InterPro" id="IPR005913">
    <property type="entry name" value="dTDP_dehydrorham_reduct"/>
</dbReference>
<protein>
    <recommendedName>
        <fullName evidence="2">dTDP-4-dehydrorhamnose reductase</fullName>
        <ecNumber evidence="2">1.1.1.133</ecNumber>
    </recommendedName>
</protein>
<reference evidence="4 5" key="1">
    <citation type="submission" date="2016-08" db="EMBL/GenBank/DDBJ databases">
        <title>Complete genome sequence of Fictibacillus arsenicus G25-54, a strain with toxicity to nematodes and a potential arsenic-resistance activity.</title>
        <authorList>
            <person name="Zheng Z."/>
        </authorList>
    </citation>
    <scope>NUCLEOTIDE SEQUENCE [LARGE SCALE GENOMIC DNA]</scope>
    <source>
        <strain evidence="4 5">G25-54</strain>
    </source>
</reference>
<dbReference type="EMBL" id="CP016761">
    <property type="protein sequence ID" value="ANX12079.1"/>
    <property type="molecule type" value="Genomic_DNA"/>
</dbReference>
<feature type="domain" description="RmlD-like substrate binding" evidence="3">
    <location>
        <begin position="1"/>
        <end position="243"/>
    </location>
</feature>
<dbReference type="PANTHER" id="PTHR10491">
    <property type="entry name" value="DTDP-4-DEHYDRORHAMNOSE REDUCTASE"/>
    <property type="match status" value="1"/>
</dbReference>
<dbReference type="InterPro" id="IPR036291">
    <property type="entry name" value="NAD(P)-bd_dom_sf"/>
</dbReference>
<dbReference type="InterPro" id="IPR029903">
    <property type="entry name" value="RmlD-like-bd"/>
</dbReference>
<comment type="similarity">
    <text evidence="1 2">Belongs to the dTDP-4-dehydrorhamnose reductase family.</text>
</comment>
<dbReference type="Gene3D" id="3.40.50.720">
    <property type="entry name" value="NAD(P)-binding Rossmann-like Domain"/>
    <property type="match status" value="1"/>
</dbReference>
<accession>A0A1B1Z434</accession>
<dbReference type="GO" id="GO:0019305">
    <property type="term" value="P:dTDP-rhamnose biosynthetic process"/>
    <property type="evidence" value="ECO:0007669"/>
    <property type="project" value="UniProtKB-UniPathway"/>
</dbReference>
<evidence type="ECO:0000313" key="4">
    <source>
        <dbReference type="EMBL" id="ANX12079.1"/>
    </source>
</evidence>
<organism evidence="4 5">
    <name type="scientific">Fictibacillus arsenicus</name>
    <dbReference type="NCBI Taxonomy" id="255247"/>
    <lineage>
        <taxon>Bacteria</taxon>
        <taxon>Bacillati</taxon>
        <taxon>Bacillota</taxon>
        <taxon>Bacilli</taxon>
        <taxon>Bacillales</taxon>
        <taxon>Fictibacillaceae</taxon>
        <taxon>Fictibacillus</taxon>
    </lineage>
</organism>
<dbReference type="KEGG" id="far:ABE41_008670"/>
<dbReference type="RefSeq" id="WP_066288877.1">
    <property type="nucleotide sequence ID" value="NZ_CP016761.1"/>
</dbReference>
<gene>
    <name evidence="4" type="ORF">ABE41_008670</name>
</gene>
<dbReference type="CDD" id="cd05254">
    <property type="entry name" value="dTDP_HR_like_SDR_e"/>
    <property type="match status" value="1"/>
</dbReference>
<sequence>MRVLVLGGKGMAGHMVTSFLKKNTPYHISHTSRDLEDAEGYFLDVMNLERVRELLLSTKPDIVINCVGILNEFAEKNKNQAILINSYLPHFISSLLDLYGGKLIAISTDCLFSGSKGNYTETSIPDGTSIYARTKTLGEVTTGRHLTLRTSIVGPEQKNGIGLFQWFMKQKGDIKGYTNVFWNGVTTLELSKAIAASIEQDLIGLYQLTAPKIISKYELLKLFQSVFKKNDVNIYPYQTEFCNKTLQCTRNDFQYTVPSYNQMLDELKEWMECE</sequence>
<dbReference type="SUPFAM" id="SSF51735">
    <property type="entry name" value="NAD(P)-binding Rossmann-fold domains"/>
    <property type="match status" value="1"/>
</dbReference>
<comment type="pathway">
    <text evidence="2">Carbohydrate biosynthesis; dTDP-L-rhamnose biosynthesis.</text>
</comment>
<dbReference type="GO" id="GO:0008831">
    <property type="term" value="F:dTDP-4-dehydrorhamnose reductase activity"/>
    <property type="evidence" value="ECO:0007669"/>
    <property type="project" value="UniProtKB-EC"/>
</dbReference>